<dbReference type="NCBIfam" id="TIGR01990">
    <property type="entry name" value="bPGM"/>
    <property type="match status" value="1"/>
</dbReference>
<sequence>MIQGALFDLDGVIADTSVYHFQAWRALIQTNFHKKLPDELEQRTKGVSRADSLQAILDFLQIDVPQKQFEQLMIEKNQLYLQSLEQLQPKDTLPGIVALLEALQAQKIKIALASASRNAPTILAKLQLTDYFAAIADPAQVQAGKPAPDIFLAAAQGIAVAPKDCIGIEDSIAGIQAINAAQAFSVGVGSAQELGAADLLVDDTSQLKLDIIQTQFAKHIQN</sequence>
<evidence type="ECO:0000313" key="3">
    <source>
        <dbReference type="Proteomes" id="UP000831495"/>
    </source>
</evidence>
<keyword evidence="3" id="KW-1185">Reference proteome</keyword>
<dbReference type="InterPro" id="IPR036412">
    <property type="entry name" value="HAD-like_sf"/>
</dbReference>
<dbReference type="RefSeq" id="WP_249514554.1">
    <property type="nucleotide sequence ID" value="NZ_CP093366.1"/>
</dbReference>
<organism evidence="2 3">
    <name type="scientific">Bombilactobacillus folatiphilus</name>
    <dbReference type="NCBI Taxonomy" id="2923362"/>
    <lineage>
        <taxon>Bacteria</taxon>
        <taxon>Bacillati</taxon>
        <taxon>Bacillota</taxon>
        <taxon>Bacilli</taxon>
        <taxon>Lactobacillales</taxon>
        <taxon>Lactobacillaceae</taxon>
        <taxon>Bombilactobacillus</taxon>
    </lineage>
</organism>
<comment type="similarity">
    <text evidence="1">Belongs to the HAD-like hydrolase superfamily. CbbY/CbbZ/Gph/YieH family.</text>
</comment>
<dbReference type="Proteomes" id="UP000831495">
    <property type="component" value="Chromosome"/>
</dbReference>
<keyword evidence="2" id="KW-0413">Isomerase</keyword>
<evidence type="ECO:0000313" key="2">
    <source>
        <dbReference type="EMBL" id="UQS82285.1"/>
    </source>
</evidence>
<dbReference type="InterPro" id="IPR010976">
    <property type="entry name" value="B-phosphoglucomutase_hydrolase"/>
</dbReference>
<dbReference type="Gene3D" id="3.40.50.1000">
    <property type="entry name" value="HAD superfamily/HAD-like"/>
    <property type="match status" value="1"/>
</dbReference>
<dbReference type="NCBIfam" id="TIGR02009">
    <property type="entry name" value="PGMB-YQAB-SF"/>
    <property type="match status" value="1"/>
</dbReference>
<evidence type="ECO:0000256" key="1">
    <source>
        <dbReference type="ARBA" id="ARBA00006171"/>
    </source>
</evidence>
<dbReference type="InterPro" id="IPR023198">
    <property type="entry name" value="PGP-like_dom2"/>
</dbReference>
<protein>
    <submittedName>
        <fullName evidence="2">Beta-phosphoglucomutase</fullName>
        <ecNumber evidence="2">5.4.2.6</ecNumber>
    </submittedName>
</protein>
<dbReference type="Pfam" id="PF00702">
    <property type="entry name" value="Hydrolase"/>
    <property type="match status" value="1"/>
</dbReference>
<dbReference type="PANTHER" id="PTHR18901">
    <property type="entry name" value="2-DEOXYGLUCOSE-6-PHOSPHATE PHOSPHATASE 2"/>
    <property type="match status" value="1"/>
</dbReference>
<dbReference type="SFLD" id="SFLDG01129">
    <property type="entry name" value="C1.5:_HAD__Beta-PGM__Phosphata"/>
    <property type="match status" value="1"/>
</dbReference>
<dbReference type="SFLD" id="SFLDG01135">
    <property type="entry name" value="C1.5.6:_HAD__Beta-PGM__Phospha"/>
    <property type="match status" value="1"/>
</dbReference>
<dbReference type="EC" id="5.4.2.6" evidence="2"/>
<accession>A0ABY4P9J6</accession>
<gene>
    <name evidence="2" type="primary">pgmB</name>
    <name evidence="2" type="ORF">MOO45_00915</name>
</gene>
<dbReference type="PANTHER" id="PTHR18901:SF38">
    <property type="entry name" value="PSEUDOURIDINE-5'-PHOSPHATASE"/>
    <property type="match status" value="1"/>
</dbReference>
<dbReference type="InterPro" id="IPR023214">
    <property type="entry name" value="HAD_sf"/>
</dbReference>
<dbReference type="NCBIfam" id="TIGR01509">
    <property type="entry name" value="HAD-SF-IA-v3"/>
    <property type="match status" value="1"/>
</dbReference>
<name>A0ABY4P9J6_9LACO</name>
<reference evidence="2" key="1">
    <citation type="journal article" date="2022" name="Int. J. Syst. Evol. Microbiol.">
        <title>Apilactobacillus apisilvae sp. nov., Nicolia spurrieriana gen. nov. sp. nov., Bombilactobacillus folatiphilus sp. nov. and Bombilactobacillus thymidiniphilus sp. nov., four new lactic acid bacterial isolates from stingless bees Tetragonula carbonaria and Austroplebeia australis.</title>
        <authorList>
            <person name="Oliphant S.A."/>
            <person name="Watson-Haigh N.S."/>
            <person name="Sumby K.M."/>
            <person name="Gardner J."/>
            <person name="Groom S."/>
            <person name="Jiranek V."/>
        </authorList>
    </citation>
    <scope>NUCLEOTIDE SEQUENCE</scope>
    <source>
        <strain evidence="2">SG4_D2</strain>
    </source>
</reference>
<dbReference type="SFLD" id="SFLDS00003">
    <property type="entry name" value="Haloacid_Dehalogenase"/>
    <property type="match status" value="1"/>
</dbReference>
<dbReference type="InterPro" id="IPR010972">
    <property type="entry name" value="Beta-PGM"/>
</dbReference>
<dbReference type="CDD" id="cd02598">
    <property type="entry name" value="HAD_BPGM"/>
    <property type="match status" value="1"/>
</dbReference>
<proteinExistence type="inferred from homology"/>
<dbReference type="GO" id="GO:0008801">
    <property type="term" value="F:beta-phosphoglucomutase activity"/>
    <property type="evidence" value="ECO:0007669"/>
    <property type="project" value="UniProtKB-EC"/>
</dbReference>
<dbReference type="Gene3D" id="1.10.150.240">
    <property type="entry name" value="Putative phosphatase, domain 2"/>
    <property type="match status" value="1"/>
</dbReference>
<dbReference type="InterPro" id="IPR006439">
    <property type="entry name" value="HAD-SF_hydro_IA"/>
</dbReference>
<dbReference type="EMBL" id="CP093366">
    <property type="protein sequence ID" value="UQS82285.1"/>
    <property type="molecule type" value="Genomic_DNA"/>
</dbReference>
<dbReference type="SUPFAM" id="SSF56784">
    <property type="entry name" value="HAD-like"/>
    <property type="match status" value="1"/>
</dbReference>